<evidence type="ECO:0000256" key="2">
    <source>
        <dbReference type="SAM" id="Phobius"/>
    </source>
</evidence>
<dbReference type="AlphaFoldDB" id="A0AAV5UBR3"/>
<dbReference type="Proteomes" id="UP001432027">
    <property type="component" value="Unassembled WGS sequence"/>
</dbReference>
<feature type="non-terminal residue" evidence="3">
    <location>
        <position position="1"/>
    </location>
</feature>
<feature type="compositionally biased region" description="Basic and acidic residues" evidence="1">
    <location>
        <begin position="252"/>
        <end position="261"/>
    </location>
</feature>
<evidence type="ECO:0000256" key="1">
    <source>
        <dbReference type="SAM" id="MobiDB-lite"/>
    </source>
</evidence>
<sequence>CLFSISRVVTMCSTPRTIAFFFQMILLVGLTCSFLVHNILMIMEDERHGSILDFPNLPHDFPVKTHQLCLPDQNETSNFVNIMARTTGFQPVMRLFIVFISLTGLLYYIVELTYFPFIMVAFDLLGTTLGTIFYIYKHYNHIFHDTKCFIPASLRLLESMVILTNFVLLSLACLYIVKLTQCRVIVEEKYHREYSFILGSKGELKIINKIVGYETRRKSRNGKSGRSSRATASSIKSRSTKSQSGSVSSRSTRSDNSRSDP</sequence>
<keyword evidence="4" id="KW-1185">Reference proteome</keyword>
<keyword evidence="2" id="KW-0472">Membrane</keyword>
<dbReference type="EMBL" id="BTSX01000006">
    <property type="protein sequence ID" value="GMT04354.1"/>
    <property type="molecule type" value="Genomic_DNA"/>
</dbReference>
<keyword evidence="2" id="KW-0812">Transmembrane</keyword>
<feature type="non-terminal residue" evidence="3">
    <location>
        <position position="261"/>
    </location>
</feature>
<evidence type="ECO:0008006" key="5">
    <source>
        <dbReference type="Google" id="ProtNLM"/>
    </source>
</evidence>
<evidence type="ECO:0000313" key="3">
    <source>
        <dbReference type="EMBL" id="GMT04354.1"/>
    </source>
</evidence>
<keyword evidence="2" id="KW-1133">Transmembrane helix</keyword>
<reference evidence="3" key="1">
    <citation type="submission" date="2023-10" db="EMBL/GenBank/DDBJ databases">
        <title>Genome assembly of Pristionchus species.</title>
        <authorList>
            <person name="Yoshida K."/>
            <person name="Sommer R.J."/>
        </authorList>
    </citation>
    <scope>NUCLEOTIDE SEQUENCE</scope>
    <source>
        <strain evidence="3">RS0144</strain>
    </source>
</reference>
<evidence type="ECO:0000313" key="4">
    <source>
        <dbReference type="Proteomes" id="UP001432027"/>
    </source>
</evidence>
<protein>
    <recommendedName>
        <fullName evidence="5">G protein-coupled receptor</fullName>
    </recommendedName>
</protein>
<accession>A0AAV5UBR3</accession>
<comment type="caution">
    <text evidence="3">The sequence shown here is derived from an EMBL/GenBank/DDBJ whole genome shotgun (WGS) entry which is preliminary data.</text>
</comment>
<feature type="transmembrane region" description="Helical" evidence="2">
    <location>
        <begin position="20"/>
        <end position="40"/>
    </location>
</feature>
<gene>
    <name evidence="3" type="ORF">PENTCL1PPCAC_26528</name>
</gene>
<feature type="compositionally biased region" description="Low complexity" evidence="1">
    <location>
        <begin position="224"/>
        <end position="251"/>
    </location>
</feature>
<feature type="transmembrane region" description="Helical" evidence="2">
    <location>
        <begin position="92"/>
        <end position="110"/>
    </location>
</feature>
<organism evidence="3 4">
    <name type="scientific">Pristionchus entomophagus</name>
    <dbReference type="NCBI Taxonomy" id="358040"/>
    <lineage>
        <taxon>Eukaryota</taxon>
        <taxon>Metazoa</taxon>
        <taxon>Ecdysozoa</taxon>
        <taxon>Nematoda</taxon>
        <taxon>Chromadorea</taxon>
        <taxon>Rhabditida</taxon>
        <taxon>Rhabditina</taxon>
        <taxon>Diplogasteromorpha</taxon>
        <taxon>Diplogasteroidea</taxon>
        <taxon>Neodiplogasteridae</taxon>
        <taxon>Pristionchus</taxon>
    </lineage>
</organism>
<feature type="transmembrane region" description="Helical" evidence="2">
    <location>
        <begin position="156"/>
        <end position="177"/>
    </location>
</feature>
<name>A0AAV5UBR3_9BILA</name>
<feature type="region of interest" description="Disordered" evidence="1">
    <location>
        <begin position="217"/>
        <end position="261"/>
    </location>
</feature>
<feature type="transmembrane region" description="Helical" evidence="2">
    <location>
        <begin position="116"/>
        <end position="136"/>
    </location>
</feature>
<proteinExistence type="predicted"/>